<evidence type="ECO:0000256" key="1">
    <source>
        <dbReference type="ARBA" id="ARBA00022741"/>
    </source>
</evidence>
<dbReference type="InterPro" id="IPR027417">
    <property type="entry name" value="P-loop_NTPase"/>
</dbReference>
<evidence type="ECO:0000256" key="4">
    <source>
        <dbReference type="ARBA" id="ARBA00022840"/>
    </source>
</evidence>
<dbReference type="SMART" id="SM00885">
    <property type="entry name" value="D5_N"/>
    <property type="match status" value="1"/>
</dbReference>
<protein>
    <submittedName>
        <fullName evidence="6">DNA primase</fullName>
    </submittedName>
</protein>
<dbReference type="Proteomes" id="UP000235093">
    <property type="component" value="Unassembled WGS sequence"/>
</dbReference>
<dbReference type="InterPro" id="IPR006500">
    <property type="entry name" value="Helicase_put_C_phage/plasmid"/>
</dbReference>
<keyword evidence="3" id="KW-0347">Helicase</keyword>
<feature type="domain" description="SF3 helicase" evidence="5">
    <location>
        <begin position="353"/>
        <end position="510"/>
    </location>
</feature>
<comment type="caution">
    <text evidence="6">The sequence shown here is derived from an EMBL/GenBank/DDBJ whole genome shotgun (WGS) entry which is preliminary data.</text>
</comment>
<dbReference type="InterPro" id="IPR004968">
    <property type="entry name" value="DNA_primase/NTPase_C"/>
</dbReference>
<gene>
    <name evidence="6" type="ORF">CDL23_04940</name>
</gene>
<proteinExistence type="predicted"/>
<evidence type="ECO:0000313" key="6">
    <source>
        <dbReference type="EMBL" id="PLT76365.1"/>
    </source>
</evidence>
<dbReference type="Pfam" id="PF19263">
    <property type="entry name" value="DUF5906"/>
    <property type="match status" value="1"/>
</dbReference>
<dbReference type="Pfam" id="PF08706">
    <property type="entry name" value="D5_N"/>
    <property type="match status" value="1"/>
</dbReference>
<dbReference type="Gene3D" id="3.40.50.300">
    <property type="entry name" value="P-loop containing nucleotide triphosphate hydrolases"/>
    <property type="match status" value="1"/>
</dbReference>
<name>A0A2N5PMJ3_MEDGN</name>
<keyword evidence="2" id="KW-0378">Hydrolase</keyword>
<accession>A0A2N5PMJ3</accession>
<dbReference type="NCBIfam" id="TIGR01613">
    <property type="entry name" value="primase_Cterm"/>
    <property type="match status" value="1"/>
</dbReference>
<dbReference type="InterPro" id="IPR014818">
    <property type="entry name" value="Phage/plasmid_primase_P4_C"/>
</dbReference>
<organism evidence="6 7">
    <name type="scientific">Mediterraneibacter gnavus</name>
    <name type="common">Ruminococcus gnavus</name>
    <dbReference type="NCBI Taxonomy" id="33038"/>
    <lineage>
        <taxon>Bacteria</taxon>
        <taxon>Bacillati</taxon>
        <taxon>Bacillota</taxon>
        <taxon>Clostridia</taxon>
        <taxon>Lachnospirales</taxon>
        <taxon>Lachnospiraceae</taxon>
        <taxon>Mediterraneibacter</taxon>
    </lineage>
</organism>
<dbReference type="Pfam" id="PF03288">
    <property type="entry name" value="Pox_D5"/>
    <property type="match status" value="1"/>
</dbReference>
<dbReference type="PROSITE" id="PS51206">
    <property type="entry name" value="SF3_HELICASE_1"/>
    <property type="match status" value="1"/>
</dbReference>
<dbReference type="GO" id="GO:0004386">
    <property type="term" value="F:helicase activity"/>
    <property type="evidence" value="ECO:0007669"/>
    <property type="project" value="UniProtKB-KW"/>
</dbReference>
<reference evidence="6 7" key="1">
    <citation type="journal article" date="2017" name="Genome Med.">
        <title>A novel Ruminococcus gnavus clade enriched in inflammatory bowel disease patients.</title>
        <authorList>
            <person name="Hall A.B."/>
            <person name="Yassour M."/>
            <person name="Sauk J."/>
            <person name="Garner A."/>
            <person name="Jiang X."/>
            <person name="Arthur T."/>
            <person name="Lagoudas G.K."/>
            <person name="Vatanen T."/>
            <person name="Fornelos N."/>
            <person name="Wilson R."/>
            <person name="Bertha M."/>
            <person name="Cohen M."/>
            <person name="Garber J."/>
            <person name="Khalili H."/>
            <person name="Gevers D."/>
            <person name="Ananthakrishnan A.N."/>
            <person name="Kugathasan S."/>
            <person name="Lander E.S."/>
            <person name="Blainey P."/>
            <person name="Vlamakis H."/>
            <person name="Xavier R.J."/>
            <person name="Huttenhower C."/>
        </authorList>
    </citation>
    <scope>NUCLEOTIDE SEQUENCE [LARGE SCALE GENOMIC DNA]</scope>
    <source>
        <strain evidence="6 7">RJX1125</strain>
    </source>
</reference>
<dbReference type="InterPro" id="IPR051620">
    <property type="entry name" value="ORF904-like_C"/>
</dbReference>
<dbReference type="SUPFAM" id="SSF52540">
    <property type="entry name" value="P-loop containing nucleoside triphosphate hydrolases"/>
    <property type="match status" value="1"/>
</dbReference>
<keyword evidence="4" id="KW-0067">ATP-binding</keyword>
<dbReference type="PANTHER" id="PTHR35372:SF2">
    <property type="entry name" value="SF3 HELICASE DOMAIN-CONTAINING PROTEIN"/>
    <property type="match status" value="1"/>
</dbReference>
<dbReference type="EMBL" id="NIHT01000006">
    <property type="protein sequence ID" value="PLT76365.1"/>
    <property type="molecule type" value="Genomic_DNA"/>
</dbReference>
<keyword evidence="1" id="KW-0547">Nucleotide-binding</keyword>
<evidence type="ECO:0000256" key="3">
    <source>
        <dbReference type="ARBA" id="ARBA00022806"/>
    </source>
</evidence>
<sequence length="633" mass="72838">MELFKGYVKTKDKKCTEKFKNVPASDLHTYDEVKDLPEYAGILGQDTVLIDIDDKEQSEVLMKIVEDRQLDCRVYVTTRGRHFLFKNTDIDQCFTHCKIACGLTADIKVGVKNSYEILKFNGEERWIEWDVEEGVEYQEVPYFLKPVKSKMEFLDMEAGEGRNSSLFGYELVLQSAGLSVDEARDTIKMVNKYVLSEPLSDDEIDTITRDEAFAKPVFYHGKTFLHNVFGNYMKSQFHVKRINGQLHVYDAGIYVSGYKMIESKMIEVIPTLKATQRTETLKYLEVTTPKNAPVSDAKFIAFRNGILNIRTMELLPFSPEYIITNIIPWDYNPNAYSEVTDKTLNKIACGDQSIRNILEECIGYCFFRENELSKSFILTGTGANGKSTFLDLVEWVLGRDNYVSLDLDELAEKFSTTTMFGKLANIGDDISDEFLQGKSISQFKKIVSGNDIKAENKGQDVYFFKPTVKLLFSANEIPRVRNKGFEAIKRRLVIIPFNAKFSKDDPDFNARIKWDLQTQEVAEYLIQIGVQGLKRVLANQGFTTSEAVQKEIESFERDNNPILLFLEEVEDYEILNNETKEVFARYDTFCHENGFTKVAMQTFSKEITRHLDCKIADKKIKGRKCRIFVRKDD</sequence>
<dbReference type="InterPro" id="IPR014015">
    <property type="entry name" value="Helicase_SF3_DNA-vir"/>
</dbReference>
<dbReference type="AlphaFoldDB" id="A0A2N5PMJ3"/>
<evidence type="ECO:0000256" key="2">
    <source>
        <dbReference type="ARBA" id="ARBA00022801"/>
    </source>
</evidence>
<dbReference type="InterPro" id="IPR045455">
    <property type="entry name" value="NrS-1_pol-like_helicase"/>
</dbReference>
<dbReference type="PANTHER" id="PTHR35372">
    <property type="entry name" value="ATP BINDING PROTEIN-RELATED"/>
    <property type="match status" value="1"/>
</dbReference>
<dbReference type="GO" id="GO:0016787">
    <property type="term" value="F:hydrolase activity"/>
    <property type="evidence" value="ECO:0007669"/>
    <property type="project" value="UniProtKB-KW"/>
</dbReference>
<evidence type="ECO:0000313" key="7">
    <source>
        <dbReference type="Proteomes" id="UP000235093"/>
    </source>
</evidence>
<dbReference type="GO" id="GO:0005524">
    <property type="term" value="F:ATP binding"/>
    <property type="evidence" value="ECO:0007669"/>
    <property type="project" value="UniProtKB-KW"/>
</dbReference>
<evidence type="ECO:0000259" key="5">
    <source>
        <dbReference type="PROSITE" id="PS51206"/>
    </source>
</evidence>